<organism evidence="2 3">
    <name type="scientific">Pirellulimonas nuda</name>
    <dbReference type="NCBI Taxonomy" id="2528009"/>
    <lineage>
        <taxon>Bacteria</taxon>
        <taxon>Pseudomonadati</taxon>
        <taxon>Planctomycetota</taxon>
        <taxon>Planctomycetia</taxon>
        <taxon>Pirellulales</taxon>
        <taxon>Lacipirellulaceae</taxon>
        <taxon>Pirellulimonas</taxon>
    </lineage>
</organism>
<dbReference type="AlphaFoldDB" id="A0A518D672"/>
<evidence type="ECO:0000313" key="3">
    <source>
        <dbReference type="Proteomes" id="UP000317429"/>
    </source>
</evidence>
<gene>
    <name evidence="2" type="ORF">Pla175_03270</name>
</gene>
<dbReference type="RefSeq" id="WP_145280689.1">
    <property type="nucleotide sequence ID" value="NZ_CP036291.1"/>
</dbReference>
<dbReference type="Proteomes" id="UP000317429">
    <property type="component" value="Chromosome"/>
</dbReference>
<evidence type="ECO:0000256" key="1">
    <source>
        <dbReference type="SAM" id="SignalP"/>
    </source>
</evidence>
<feature type="chain" id="PRO_5022230529" description="PEP-CTERM protein-sorting domain-containing protein" evidence="1">
    <location>
        <begin position="19"/>
        <end position="226"/>
    </location>
</feature>
<dbReference type="InterPro" id="IPR013424">
    <property type="entry name" value="Ice-binding_C"/>
</dbReference>
<sequence precursor="true">MRTAYCLLLLAAAVPAVGQTFPFVEDFDADAANWRQNASANVLGHVAGGGPAGAGDAYASYDFDLATFTSPFGGPIVFRGQAGLGSSGGAFAGDWIAAGVNQVTAMVRHNASVALPFSGRFAAPANSPGASTEELLVPPGVWTQIAFDISPSTPYVGSGDYSTFSDIGNIQFGVSIPAGTTAAALGVVTFDLDRVSITAVPEPASAALLALAGCCGCWLTRRRRVG</sequence>
<keyword evidence="3" id="KW-1185">Reference proteome</keyword>
<protein>
    <recommendedName>
        <fullName evidence="4">PEP-CTERM protein-sorting domain-containing protein</fullName>
    </recommendedName>
</protein>
<keyword evidence="1" id="KW-0732">Signal</keyword>
<dbReference type="EMBL" id="CP036291">
    <property type="protein sequence ID" value="QDU86973.1"/>
    <property type="molecule type" value="Genomic_DNA"/>
</dbReference>
<accession>A0A518D672</accession>
<dbReference type="NCBIfam" id="TIGR02595">
    <property type="entry name" value="PEP_CTERM"/>
    <property type="match status" value="1"/>
</dbReference>
<feature type="signal peptide" evidence="1">
    <location>
        <begin position="1"/>
        <end position="18"/>
    </location>
</feature>
<dbReference type="OrthoDB" id="284817at2"/>
<evidence type="ECO:0000313" key="2">
    <source>
        <dbReference type="EMBL" id="QDU86973.1"/>
    </source>
</evidence>
<name>A0A518D672_9BACT</name>
<reference evidence="2 3" key="1">
    <citation type="submission" date="2019-02" db="EMBL/GenBank/DDBJ databases">
        <title>Deep-cultivation of Planctomycetes and their phenomic and genomic characterization uncovers novel biology.</title>
        <authorList>
            <person name="Wiegand S."/>
            <person name="Jogler M."/>
            <person name="Boedeker C."/>
            <person name="Pinto D."/>
            <person name="Vollmers J."/>
            <person name="Rivas-Marin E."/>
            <person name="Kohn T."/>
            <person name="Peeters S.H."/>
            <person name="Heuer A."/>
            <person name="Rast P."/>
            <person name="Oberbeckmann S."/>
            <person name="Bunk B."/>
            <person name="Jeske O."/>
            <person name="Meyerdierks A."/>
            <person name="Storesund J.E."/>
            <person name="Kallscheuer N."/>
            <person name="Luecker S."/>
            <person name="Lage O.M."/>
            <person name="Pohl T."/>
            <person name="Merkel B.J."/>
            <person name="Hornburger P."/>
            <person name="Mueller R.-W."/>
            <person name="Bruemmer F."/>
            <person name="Labrenz M."/>
            <person name="Spormann A.M."/>
            <person name="Op den Camp H."/>
            <person name="Overmann J."/>
            <person name="Amann R."/>
            <person name="Jetten M.S.M."/>
            <person name="Mascher T."/>
            <person name="Medema M.H."/>
            <person name="Devos D.P."/>
            <person name="Kaster A.-K."/>
            <person name="Ovreas L."/>
            <person name="Rohde M."/>
            <person name="Galperin M.Y."/>
            <person name="Jogler C."/>
        </authorList>
    </citation>
    <scope>NUCLEOTIDE SEQUENCE [LARGE SCALE GENOMIC DNA]</scope>
    <source>
        <strain evidence="2 3">Pla175</strain>
    </source>
</reference>
<dbReference type="KEGG" id="pnd:Pla175_03270"/>
<evidence type="ECO:0008006" key="4">
    <source>
        <dbReference type="Google" id="ProtNLM"/>
    </source>
</evidence>
<proteinExistence type="predicted"/>